<dbReference type="InterPro" id="IPR001650">
    <property type="entry name" value="Helicase_C-like"/>
</dbReference>
<evidence type="ECO:0000259" key="2">
    <source>
        <dbReference type="PROSITE" id="PS51194"/>
    </source>
</evidence>
<dbReference type="EMBL" id="RZUL01000012">
    <property type="protein sequence ID" value="RVT38957.1"/>
    <property type="molecule type" value="Genomic_DNA"/>
</dbReference>
<evidence type="ECO:0000256" key="1">
    <source>
        <dbReference type="SAM" id="MobiDB-lite"/>
    </source>
</evidence>
<protein>
    <submittedName>
        <fullName evidence="3">Helicase</fullName>
    </submittedName>
</protein>
<feature type="region of interest" description="Disordered" evidence="1">
    <location>
        <begin position="191"/>
        <end position="219"/>
    </location>
</feature>
<evidence type="ECO:0000313" key="4">
    <source>
        <dbReference type="Proteomes" id="UP000282977"/>
    </source>
</evidence>
<feature type="region of interest" description="Disordered" evidence="1">
    <location>
        <begin position="715"/>
        <end position="737"/>
    </location>
</feature>
<feature type="compositionally biased region" description="Basic and acidic residues" evidence="1">
    <location>
        <begin position="720"/>
        <end position="737"/>
    </location>
</feature>
<dbReference type="Gene3D" id="3.40.50.300">
    <property type="entry name" value="P-loop containing nucleotide triphosphate hydrolases"/>
    <property type="match status" value="1"/>
</dbReference>
<feature type="domain" description="Helicase C-terminal" evidence="2">
    <location>
        <begin position="1093"/>
        <end position="1266"/>
    </location>
</feature>
<sequence length="1444" mass="160399">MKGKTSKELGAIDVELKEALCDGLVNAIVARVTGADERGRNLLGGSPRRGIFAGQLLPRFDVTGQDDETTDIRVAAVGVDLMVVADVTAPIRVAPRFSVYLRVIPSWTDLAAGGGELDFDFKLRANTQQQIDDAIRTERAPAFQAAGVDRPDWKGMDETKRAKVRATRAQILAEVRRKAYAAHGIKLLSGDAELDPDARDDGDQADTNPNTPDNIKSPVPPIARLVREGRELPLNLVDPAPIPGKWTRLDLDLPVLEFALDAADDVLASTIDAYNRSLGDAIGAQLEAWVVGSGASTAWRDVTVQPGDTLTEEKWKLAMAGLATRPVDRNRVLPDLSRVIVKVERQADFLDSSALSMRVMLDNQSAELTPPDSRGRCNTVFDAGLIIELPNDAHRPLRLDRVEPSYRFREHLHYPAIGLNCGVETTNGGSILTLRTTCAPRFAQPRIIARKIDLPYQFAVLKDPDFDAARLLALPSAYVKWIDEQEIRLKDTVTADLDPADAAIEVARLRKDIASQRAEARYIERGVELLIASKKAADVLAAGDGDRRSLELKAAPWRAWTMTNEAFALRDAFDDKRGWRLFQMAFVLAHVPVFASRMDEWREAHDSLLDEDGVSLLYFPTGGGKSEAFYGTLLFAMFLDRLRGKDRGITAMIRYPLRLLTLQQAQRLLKLVVRAEMVRKKHAVGSWPFEMGFWVGSQNTPNHYNAFKAEIPLSTDNDYPDDRDLNGETGDDEQRDRARRYVDAREAYDKIPECPVCGKSTGLRRDETDGHYGRRAVILCFNDACDWNRAHGRRHPLPFLLTDDAVYARAPSIVLGTVDKLAMLGQNTSTISKVLGMFGLARRIDAHGNLDNPRSEADLKRDPATERCSNVFPAYANGQRIFHDPFPSLIIQDEAHLLEESLGTFSGLFDTLLDTTLEDIADMAGDNLAVARRWTGDGWGAPRMPKIIAATATISAPERQLETLYQRIPLRFPYPGPDLYHSFFAEPAEAPEENADRVSLAKTLPFAQAPEATAPWMRLYISLMTNDATHTVTTVGVLAAFHSIITTLWDGMLDDTMRTETIAYVRAAISPGREGDWHRAALDRAVKQGRVADILALIDLHRIALAYVTNKKGGDQVIDALSAAVDKEHRRIGRAHAAFDSRLISGGIDMKEIQGVMEAADRSFAGTEYPDITETVRNIVATSAISHGVDVDRFNSMFFAGLPSDIAEYIQASSRVGRTHVGFVMLLPTPQNRRDRYVVETHDIFHRFLERMIAPPAVERWAENAIRRTMASYVQAWAMLREARDFFAMDDARKFEVAHMDQVSRLSAMEQRDHLGFNKQLVAFMLRASGFAGKGATHLGSPHYEEFYRGLVDKQVENFARDISARNTISSLRDYWTDIPVFKPPMTSLRDVDEAGYIVAAMRDPLAKGRTADVDRRDLAKVMKAIRTQRGTASELDADGGSNG</sequence>
<dbReference type="InterPro" id="IPR027417">
    <property type="entry name" value="P-loop_NTPase"/>
</dbReference>
<dbReference type="CDD" id="cd18785">
    <property type="entry name" value="SF2_C"/>
    <property type="match status" value="1"/>
</dbReference>
<keyword evidence="3" id="KW-0067">ATP-binding</keyword>
<reference evidence="3 4" key="1">
    <citation type="submission" date="2019-01" db="EMBL/GenBank/DDBJ databases">
        <authorList>
            <person name="Chen W.-M."/>
        </authorList>
    </citation>
    <scope>NUCLEOTIDE SEQUENCE [LARGE SCALE GENOMIC DNA]</scope>
    <source>
        <strain evidence="3 4">TLA-22</strain>
    </source>
</reference>
<keyword evidence="3" id="KW-0347">Helicase</keyword>
<proteinExistence type="predicted"/>
<dbReference type="Pfam" id="PF00271">
    <property type="entry name" value="Helicase_C"/>
    <property type="match status" value="1"/>
</dbReference>
<keyword evidence="3" id="KW-0547">Nucleotide-binding</keyword>
<gene>
    <name evidence="3" type="ORF">ENE74_16825</name>
</gene>
<keyword evidence="4" id="KW-1185">Reference proteome</keyword>
<dbReference type="Proteomes" id="UP000282977">
    <property type="component" value="Unassembled WGS sequence"/>
</dbReference>
<name>A0A437J3J5_9SPHN</name>
<evidence type="ECO:0000313" key="3">
    <source>
        <dbReference type="EMBL" id="RVT38957.1"/>
    </source>
</evidence>
<accession>A0A437J3J5</accession>
<dbReference type="GO" id="GO:0004386">
    <property type="term" value="F:helicase activity"/>
    <property type="evidence" value="ECO:0007669"/>
    <property type="project" value="UniProtKB-KW"/>
</dbReference>
<keyword evidence="3" id="KW-0378">Hydrolase</keyword>
<dbReference type="RefSeq" id="WP_127692029.1">
    <property type="nucleotide sequence ID" value="NZ_RZUL01000012.1"/>
</dbReference>
<organism evidence="3 4">
    <name type="scientific">Sphingobium algorifonticola</name>
    <dbReference type="NCBI Taxonomy" id="2008318"/>
    <lineage>
        <taxon>Bacteria</taxon>
        <taxon>Pseudomonadati</taxon>
        <taxon>Pseudomonadota</taxon>
        <taxon>Alphaproteobacteria</taxon>
        <taxon>Sphingomonadales</taxon>
        <taxon>Sphingomonadaceae</taxon>
        <taxon>Sphingobium</taxon>
    </lineage>
</organism>
<dbReference type="SUPFAM" id="SSF52540">
    <property type="entry name" value="P-loop containing nucleoside triphosphate hydrolases"/>
    <property type="match status" value="1"/>
</dbReference>
<dbReference type="PROSITE" id="PS51194">
    <property type="entry name" value="HELICASE_CTER"/>
    <property type="match status" value="1"/>
</dbReference>
<comment type="caution">
    <text evidence="3">The sequence shown here is derived from an EMBL/GenBank/DDBJ whole genome shotgun (WGS) entry which is preliminary data.</text>
</comment>
<dbReference type="OrthoDB" id="713315at2"/>